<reference evidence="2 3" key="1">
    <citation type="submission" date="2024-09" db="EMBL/GenBank/DDBJ databases">
        <authorList>
            <person name="Sun Q."/>
            <person name="Mori K."/>
        </authorList>
    </citation>
    <scope>NUCLEOTIDE SEQUENCE [LARGE SCALE GENOMIC DNA]</scope>
    <source>
        <strain evidence="2 3">CCM 3426</strain>
    </source>
</reference>
<proteinExistence type="predicted"/>
<evidence type="ECO:0000256" key="1">
    <source>
        <dbReference type="SAM" id="MobiDB-lite"/>
    </source>
</evidence>
<dbReference type="Proteomes" id="UP001589647">
    <property type="component" value="Unassembled WGS sequence"/>
</dbReference>
<dbReference type="EMBL" id="JBHMEI010000023">
    <property type="protein sequence ID" value="MFB9204975.1"/>
    <property type="molecule type" value="Genomic_DNA"/>
</dbReference>
<sequence length="300" mass="32970">MKHEIGAITHATCQLHRSPRIGFLAPPRSSLGWRRSGAPPVGTRRLGRPERDAAGPEGLSKFPRAVYFSGHSHLNLNDPRSIHQKNFTAVNDSSSSYIEIDHGYQMLDAEGRLADRFETPTAQGLAVEVYPGRTVINRINLNADLHDIYTGGKWSANWKPPFQSDGTLAGKPWEIKTAGSDAQVVENFTYTDANRNRTAPRWVSSHPLSAQTGKDGRLALRIEQAKDDELVYHYKVRVTRADNGTEVLSTKVANRFDVVPAADSVDIPVPVTRDGAKYRAEVVAVDAQGNQSPVAVDVLK</sequence>
<feature type="region of interest" description="Disordered" evidence="1">
    <location>
        <begin position="34"/>
        <end position="57"/>
    </location>
</feature>
<accession>A0ABV5IKC7</accession>
<organism evidence="2 3">
    <name type="scientific">Nonomuraea spiralis</name>
    <dbReference type="NCBI Taxonomy" id="46182"/>
    <lineage>
        <taxon>Bacteria</taxon>
        <taxon>Bacillati</taxon>
        <taxon>Actinomycetota</taxon>
        <taxon>Actinomycetes</taxon>
        <taxon>Streptosporangiales</taxon>
        <taxon>Streptosporangiaceae</taxon>
        <taxon>Nonomuraea</taxon>
    </lineage>
</organism>
<protein>
    <submittedName>
        <fullName evidence="2">Uncharacterized protein</fullName>
    </submittedName>
</protein>
<name>A0ABV5IKC7_9ACTN</name>
<evidence type="ECO:0000313" key="2">
    <source>
        <dbReference type="EMBL" id="MFB9204975.1"/>
    </source>
</evidence>
<comment type="caution">
    <text evidence="2">The sequence shown here is derived from an EMBL/GenBank/DDBJ whole genome shotgun (WGS) entry which is preliminary data.</text>
</comment>
<keyword evidence="3" id="KW-1185">Reference proteome</keyword>
<gene>
    <name evidence="2" type="ORF">ACFFV7_27535</name>
</gene>
<evidence type="ECO:0000313" key="3">
    <source>
        <dbReference type="Proteomes" id="UP001589647"/>
    </source>
</evidence>
<dbReference type="RefSeq" id="WP_189651554.1">
    <property type="nucleotide sequence ID" value="NZ_BMRC01000020.1"/>
</dbReference>